<evidence type="ECO:0000256" key="3">
    <source>
        <dbReference type="ARBA" id="ARBA00022692"/>
    </source>
</evidence>
<keyword evidence="10" id="KW-1185">Reference proteome</keyword>
<organism evidence="9 10">
    <name type="scientific">Paenibacillus allorhizoplanae</name>
    <dbReference type="NCBI Taxonomy" id="2905648"/>
    <lineage>
        <taxon>Bacteria</taxon>
        <taxon>Bacillati</taxon>
        <taxon>Bacillota</taxon>
        <taxon>Bacilli</taxon>
        <taxon>Bacillales</taxon>
        <taxon>Paenibacillaceae</taxon>
        <taxon>Paenibacillus</taxon>
    </lineage>
</organism>
<dbReference type="Gene3D" id="1.20.1740.10">
    <property type="entry name" value="Amino acid/polyamine transporter I"/>
    <property type="match status" value="1"/>
</dbReference>
<evidence type="ECO:0000256" key="5">
    <source>
        <dbReference type="ARBA" id="ARBA00022989"/>
    </source>
</evidence>
<keyword evidence="5 7" id="KW-1133">Transmembrane helix</keyword>
<feature type="transmembrane region" description="Helical" evidence="7">
    <location>
        <begin position="325"/>
        <end position="346"/>
    </location>
</feature>
<feature type="transmembrane region" description="Helical" evidence="7">
    <location>
        <begin position="6"/>
        <end position="27"/>
    </location>
</feature>
<dbReference type="Pfam" id="PF00324">
    <property type="entry name" value="AA_permease"/>
    <property type="match status" value="1"/>
</dbReference>
<evidence type="ECO:0000256" key="2">
    <source>
        <dbReference type="ARBA" id="ARBA00022448"/>
    </source>
</evidence>
<feature type="transmembrane region" description="Helical" evidence="7">
    <location>
        <begin position="144"/>
        <end position="166"/>
    </location>
</feature>
<comment type="subcellular location">
    <subcellularLocation>
        <location evidence="1">Membrane</location>
        <topology evidence="1">Multi-pass membrane protein</topology>
    </subcellularLocation>
</comment>
<keyword evidence="4" id="KW-0029">Amino-acid transport</keyword>
<name>A0ABN8H3R3_9BACL</name>
<accession>A0ABN8H3R3</accession>
<dbReference type="PIRSF" id="PIRSF006060">
    <property type="entry name" value="AA_transporter"/>
    <property type="match status" value="1"/>
</dbReference>
<feature type="transmembrane region" description="Helical" evidence="7">
    <location>
        <begin position="114"/>
        <end position="132"/>
    </location>
</feature>
<dbReference type="PANTHER" id="PTHR43495:SF5">
    <property type="entry name" value="GAMMA-AMINOBUTYRIC ACID PERMEASE"/>
    <property type="match status" value="1"/>
</dbReference>
<feature type="transmembrane region" description="Helical" evidence="7">
    <location>
        <begin position="395"/>
        <end position="413"/>
    </location>
</feature>
<keyword evidence="3 7" id="KW-0812">Transmembrane</keyword>
<feature type="transmembrane region" description="Helical" evidence="7">
    <location>
        <begin position="271"/>
        <end position="304"/>
    </location>
</feature>
<evidence type="ECO:0000256" key="6">
    <source>
        <dbReference type="ARBA" id="ARBA00023136"/>
    </source>
</evidence>
<comment type="caution">
    <text evidence="9">The sequence shown here is derived from an EMBL/GenBank/DDBJ whole genome shotgun (WGS) entry which is preliminary data.</text>
</comment>
<feature type="transmembrane region" description="Helical" evidence="7">
    <location>
        <begin position="419"/>
        <end position="439"/>
    </location>
</feature>
<keyword evidence="6 7" id="KW-0472">Membrane</keyword>
<dbReference type="EMBL" id="CAKMMW010000027">
    <property type="protein sequence ID" value="CAH1227018.1"/>
    <property type="molecule type" value="Genomic_DNA"/>
</dbReference>
<feature type="transmembrane region" description="Helical" evidence="7">
    <location>
        <begin position="198"/>
        <end position="217"/>
    </location>
</feature>
<feature type="transmembrane region" description="Helical" evidence="7">
    <location>
        <begin position="34"/>
        <end position="57"/>
    </location>
</feature>
<reference evidence="9" key="1">
    <citation type="submission" date="2022-01" db="EMBL/GenBank/DDBJ databases">
        <authorList>
            <person name="Criscuolo A."/>
        </authorList>
    </citation>
    <scope>NUCLEOTIDE SEQUENCE</scope>
    <source>
        <strain evidence="9">CIP111891</strain>
    </source>
</reference>
<protein>
    <submittedName>
        <fullName evidence="9">Aromatic amino acid transport protein AroP</fullName>
    </submittedName>
</protein>
<evidence type="ECO:0000256" key="7">
    <source>
        <dbReference type="SAM" id="Phobius"/>
    </source>
</evidence>
<keyword evidence="2" id="KW-0813">Transport</keyword>
<evidence type="ECO:0000256" key="4">
    <source>
        <dbReference type="ARBA" id="ARBA00022970"/>
    </source>
</evidence>
<proteinExistence type="predicted"/>
<sequence length="445" mass="47916">MSVGGLTLIGIGGIIGAGFFLGSGLPIRTAGPAVLLAFLLGGLITAQVTGALTSMAVEQPVKGGIQVFPQMYLGSFAGYLQGWTYYLSSILTISSEAVAMAIFTQMWWPRVPTLLLAWIFSALIIAINAFGVKGFQRIESIMSVVKIGALVGFIVYGGILLFAAVGHHSIDLGSEMILNHAGAKGGFLPNGWISIPQSMLIVIFSFAGIGVFAAAAAEIRHPNGIETAAIWTLSMLTCLYLASIALVLWLVPWSSISTSASPFVTAIQASGLRILSVVLNGVILIAAFSVMAGALYSANQIIFVLAQNGNAPKQVTIQSRTGTPWVGLIVSTILITVFLVCSIVLPANIYDFLISASSYFIFLNYFIILWAFLYWRRKPSEDNKFISKLAIGQPVSTLVTMIVLIGLVIFSLFQHDQRMGFYASVLLSLFLSIVYFIFVHHRVRR</sequence>
<gene>
    <name evidence="9" type="primary">aroP</name>
    <name evidence="9" type="ORF">PAECIP111891_06056</name>
</gene>
<dbReference type="PANTHER" id="PTHR43495">
    <property type="entry name" value="GABA PERMEASE"/>
    <property type="match status" value="1"/>
</dbReference>
<evidence type="ECO:0000313" key="10">
    <source>
        <dbReference type="Proteomes" id="UP000838821"/>
    </source>
</evidence>
<feature type="domain" description="Amino acid permease/ SLC12A" evidence="8">
    <location>
        <begin position="6"/>
        <end position="439"/>
    </location>
</feature>
<evidence type="ECO:0000256" key="1">
    <source>
        <dbReference type="ARBA" id="ARBA00004141"/>
    </source>
</evidence>
<dbReference type="Proteomes" id="UP000838821">
    <property type="component" value="Unassembled WGS sequence"/>
</dbReference>
<feature type="transmembrane region" description="Helical" evidence="7">
    <location>
        <begin position="229"/>
        <end position="251"/>
    </location>
</feature>
<evidence type="ECO:0000259" key="8">
    <source>
        <dbReference type="Pfam" id="PF00324"/>
    </source>
</evidence>
<dbReference type="InterPro" id="IPR004841">
    <property type="entry name" value="AA-permease/SLC12A_dom"/>
</dbReference>
<evidence type="ECO:0000313" key="9">
    <source>
        <dbReference type="EMBL" id="CAH1227018.1"/>
    </source>
</evidence>
<feature type="transmembrane region" description="Helical" evidence="7">
    <location>
        <begin position="352"/>
        <end position="375"/>
    </location>
</feature>